<feature type="region of interest" description="Disordered" evidence="1">
    <location>
        <begin position="223"/>
        <end position="477"/>
    </location>
</feature>
<evidence type="ECO:0000256" key="1">
    <source>
        <dbReference type="SAM" id="MobiDB-lite"/>
    </source>
</evidence>
<evidence type="ECO:0000313" key="3">
    <source>
        <dbReference type="Proteomes" id="UP000237797"/>
    </source>
</evidence>
<proteinExistence type="predicted"/>
<name>A0A2T0LF31_9BACL</name>
<evidence type="ECO:0008006" key="4">
    <source>
        <dbReference type="Google" id="ProtNLM"/>
    </source>
</evidence>
<feature type="compositionally biased region" description="Basic and acidic residues" evidence="1">
    <location>
        <begin position="253"/>
        <end position="270"/>
    </location>
</feature>
<keyword evidence="3" id="KW-1185">Reference proteome</keyword>
<sequence length="512" mass="58233">MSSFFTVGERYRDRYVIESVEAFLDGELAVARTDENERYYLQLTKLKRGTQSRVIQQYRSLNHPMVLPFAEVYTEERSIVFIRPYTELTPLDEILRMRPWDEEETIRLTRDLLQLEKMLNGRPLPMYLLLDPRNMGLTGDGELKVFFCGVRNYTALEPAIDWGTWMYMCMTGQLLEESLTKLPSDRPFSGPVVRLVERSLKKASADQVLSQIEAYEKKKNSPGLLSRLFGGDNRRPREEKREESLRLPPRKSVRPDVSEGKGKPVLGERIKTKKPSGFSEAPSVASEVRKGTAPSDNRLLSPGDNRTFSPAKRPERLEEPKVSPLNKGQETAERIGPDQTVSPHAETKEEAVPRPEPEVPKAEVAPPSAEIDRKDGSLPDEAAEAPAEAAPRDLDVQAPEPEEAPEQEEETPSMPERSPIREEESSRAAAPQPPEVFQPSEASRPQAAEVPLPPDRSQRVAPSDDRERQKQEKEQMDHLIRERLIRERREHDRLARQFREYAEMIQSGGGNP</sequence>
<evidence type="ECO:0000313" key="2">
    <source>
        <dbReference type="EMBL" id="PRX40748.1"/>
    </source>
</evidence>
<dbReference type="RefSeq" id="WP_106345123.1">
    <property type="nucleotide sequence ID" value="NZ_PVNE01000011.1"/>
</dbReference>
<dbReference type="InterPro" id="IPR011009">
    <property type="entry name" value="Kinase-like_dom_sf"/>
</dbReference>
<reference evidence="2 3" key="1">
    <citation type="submission" date="2018-03" db="EMBL/GenBank/DDBJ databases">
        <title>Genomic Encyclopedia of Archaeal and Bacterial Type Strains, Phase II (KMG-II): from individual species to whole genera.</title>
        <authorList>
            <person name="Goeker M."/>
        </authorList>
    </citation>
    <scope>NUCLEOTIDE SEQUENCE [LARGE SCALE GENOMIC DNA]</scope>
    <source>
        <strain evidence="2 3">DSM 44946</strain>
    </source>
</reference>
<feature type="compositionally biased region" description="Basic and acidic residues" evidence="1">
    <location>
        <begin position="456"/>
        <end position="477"/>
    </location>
</feature>
<dbReference type="SUPFAM" id="SSF56112">
    <property type="entry name" value="Protein kinase-like (PK-like)"/>
    <property type="match status" value="1"/>
</dbReference>
<feature type="compositionally biased region" description="Acidic residues" evidence="1">
    <location>
        <begin position="400"/>
        <end position="411"/>
    </location>
</feature>
<protein>
    <recommendedName>
        <fullName evidence="4">Protein kinase domain-containing protein</fullName>
    </recommendedName>
</protein>
<organism evidence="2 3">
    <name type="scientific">Planifilum fimeticola</name>
    <dbReference type="NCBI Taxonomy" id="201975"/>
    <lineage>
        <taxon>Bacteria</taxon>
        <taxon>Bacillati</taxon>
        <taxon>Bacillota</taxon>
        <taxon>Bacilli</taxon>
        <taxon>Bacillales</taxon>
        <taxon>Thermoactinomycetaceae</taxon>
        <taxon>Planifilum</taxon>
    </lineage>
</organism>
<feature type="compositionally biased region" description="Basic and acidic residues" evidence="1">
    <location>
        <begin position="232"/>
        <end position="245"/>
    </location>
</feature>
<feature type="compositionally biased region" description="Basic and acidic residues" evidence="1">
    <location>
        <begin position="345"/>
        <end position="361"/>
    </location>
</feature>
<gene>
    <name evidence="2" type="ORF">CLV97_11197</name>
</gene>
<accession>A0A2T0LF31</accession>
<dbReference type="EMBL" id="PVNE01000011">
    <property type="protein sequence ID" value="PRX40748.1"/>
    <property type="molecule type" value="Genomic_DNA"/>
</dbReference>
<dbReference type="Proteomes" id="UP000237797">
    <property type="component" value="Unassembled WGS sequence"/>
</dbReference>
<comment type="caution">
    <text evidence="2">The sequence shown here is derived from an EMBL/GenBank/DDBJ whole genome shotgun (WGS) entry which is preliminary data.</text>
</comment>
<feature type="compositionally biased region" description="Basic and acidic residues" evidence="1">
    <location>
        <begin position="312"/>
        <end position="321"/>
    </location>
</feature>
<dbReference type="OrthoDB" id="2991686at2"/>
<dbReference type="AlphaFoldDB" id="A0A2T0LF31"/>